<keyword evidence="2" id="KW-1185">Reference proteome</keyword>
<evidence type="ECO:0000313" key="2">
    <source>
        <dbReference type="Proteomes" id="UP000009874"/>
    </source>
</evidence>
<dbReference type="AlphaFoldDB" id="K9DVY4"/>
<dbReference type="EMBL" id="AGZI01000041">
    <property type="protein sequence ID" value="EKU81445.1"/>
    <property type="molecule type" value="Genomic_DNA"/>
</dbReference>
<organism evidence="1 2">
    <name type="scientific">Massilia timonae CCUG 45783</name>
    <dbReference type="NCBI Taxonomy" id="883126"/>
    <lineage>
        <taxon>Bacteria</taxon>
        <taxon>Pseudomonadati</taxon>
        <taxon>Pseudomonadota</taxon>
        <taxon>Betaproteobacteria</taxon>
        <taxon>Burkholderiales</taxon>
        <taxon>Oxalobacteraceae</taxon>
        <taxon>Telluria group</taxon>
        <taxon>Massilia</taxon>
    </lineage>
</organism>
<protein>
    <submittedName>
        <fullName evidence="1">Uncharacterized protein</fullName>
    </submittedName>
</protein>
<evidence type="ECO:0000313" key="1">
    <source>
        <dbReference type="EMBL" id="EKU81445.1"/>
    </source>
</evidence>
<name>K9DVY4_9BURK</name>
<proteinExistence type="predicted"/>
<dbReference type="Proteomes" id="UP000009874">
    <property type="component" value="Unassembled WGS sequence"/>
</dbReference>
<dbReference type="HOGENOM" id="CLU_3365820_0_0_4"/>
<sequence>MLLKNIIFTREYSYEKDHSNNFGSVYDVDRMRDCL</sequence>
<dbReference type="STRING" id="47229.LO55_505"/>
<accession>K9DVY4</accession>
<reference evidence="1 2" key="1">
    <citation type="submission" date="2012-09" db="EMBL/GenBank/DDBJ databases">
        <title>The Genome Sequence of Massilia timonae CCUG 45783.</title>
        <authorList>
            <consortium name="The Broad Institute Genome Sequencing Platform"/>
            <person name="Earl A."/>
            <person name="Ward D."/>
            <person name="Feldgarden M."/>
            <person name="Gevers D."/>
            <person name="Huys G."/>
            <person name="Walker B."/>
            <person name="Young S.K."/>
            <person name="Zeng Q."/>
            <person name="Gargeya S."/>
            <person name="Fitzgerald M."/>
            <person name="Haas B."/>
            <person name="Abouelleil A."/>
            <person name="Alvarado L."/>
            <person name="Arachchi H.M."/>
            <person name="Berlin A.M."/>
            <person name="Chapman S.B."/>
            <person name="Goldberg J."/>
            <person name="Griggs A."/>
            <person name="Gujja S."/>
            <person name="Hansen M."/>
            <person name="Howarth C."/>
            <person name="Imamovic A."/>
            <person name="Larimer J."/>
            <person name="McCowen C."/>
            <person name="Montmayeur A."/>
            <person name="Murphy C."/>
            <person name="Neiman D."/>
            <person name="Pearson M."/>
            <person name="Priest M."/>
            <person name="Roberts A."/>
            <person name="Saif S."/>
            <person name="Shea T."/>
            <person name="Sisk P."/>
            <person name="Sykes S."/>
            <person name="Wortman J."/>
            <person name="Nusbaum C."/>
            <person name="Birren B."/>
        </authorList>
    </citation>
    <scope>NUCLEOTIDE SEQUENCE [LARGE SCALE GENOMIC DNA]</scope>
    <source>
        <strain evidence="1 2">CCUG 45783</strain>
    </source>
</reference>
<gene>
    <name evidence="1" type="ORF">HMPREF9710_03285</name>
</gene>
<comment type="caution">
    <text evidence="1">The sequence shown here is derived from an EMBL/GenBank/DDBJ whole genome shotgun (WGS) entry which is preliminary data.</text>
</comment>